<sequence>MLHGQLQTTINQTRYSLNNPFFQAISVFYEYIHSITLFFRQFQFSTILKPKYHTIFLPKKCKITTKRTLKKKSKAYIRTNNREKEREIT</sequence>
<dbReference type="Gramene" id="KJB13728">
    <property type="protein sequence ID" value="KJB13728"/>
    <property type="gene ID" value="B456_002G091200"/>
</dbReference>
<evidence type="ECO:0000313" key="1">
    <source>
        <dbReference type="EMBL" id="KJB13728.1"/>
    </source>
</evidence>
<dbReference type="Proteomes" id="UP000032304">
    <property type="component" value="Chromosome 2"/>
</dbReference>
<accession>A0A0D2NK72</accession>
<evidence type="ECO:0000313" key="2">
    <source>
        <dbReference type="Proteomes" id="UP000032304"/>
    </source>
</evidence>
<protein>
    <submittedName>
        <fullName evidence="1">Uncharacterized protein</fullName>
    </submittedName>
</protein>
<name>A0A0D2NK72_GOSRA</name>
<organism evidence="1 2">
    <name type="scientific">Gossypium raimondii</name>
    <name type="common">Peruvian cotton</name>
    <name type="synonym">Gossypium klotzschianum subsp. raimondii</name>
    <dbReference type="NCBI Taxonomy" id="29730"/>
    <lineage>
        <taxon>Eukaryota</taxon>
        <taxon>Viridiplantae</taxon>
        <taxon>Streptophyta</taxon>
        <taxon>Embryophyta</taxon>
        <taxon>Tracheophyta</taxon>
        <taxon>Spermatophyta</taxon>
        <taxon>Magnoliopsida</taxon>
        <taxon>eudicotyledons</taxon>
        <taxon>Gunneridae</taxon>
        <taxon>Pentapetalae</taxon>
        <taxon>rosids</taxon>
        <taxon>malvids</taxon>
        <taxon>Malvales</taxon>
        <taxon>Malvaceae</taxon>
        <taxon>Malvoideae</taxon>
        <taxon>Gossypium</taxon>
    </lineage>
</organism>
<proteinExistence type="predicted"/>
<keyword evidence="2" id="KW-1185">Reference proteome</keyword>
<dbReference type="EMBL" id="CM001741">
    <property type="protein sequence ID" value="KJB13728.1"/>
    <property type="molecule type" value="Genomic_DNA"/>
</dbReference>
<reference evidence="1 2" key="1">
    <citation type="journal article" date="2012" name="Nature">
        <title>Repeated polyploidization of Gossypium genomes and the evolution of spinnable cotton fibres.</title>
        <authorList>
            <person name="Paterson A.H."/>
            <person name="Wendel J.F."/>
            <person name="Gundlach H."/>
            <person name="Guo H."/>
            <person name="Jenkins J."/>
            <person name="Jin D."/>
            <person name="Llewellyn D."/>
            <person name="Showmaker K.C."/>
            <person name="Shu S."/>
            <person name="Udall J."/>
            <person name="Yoo M.J."/>
            <person name="Byers R."/>
            <person name="Chen W."/>
            <person name="Doron-Faigenboim A."/>
            <person name="Duke M.V."/>
            <person name="Gong L."/>
            <person name="Grimwood J."/>
            <person name="Grover C."/>
            <person name="Grupp K."/>
            <person name="Hu G."/>
            <person name="Lee T.H."/>
            <person name="Li J."/>
            <person name="Lin L."/>
            <person name="Liu T."/>
            <person name="Marler B.S."/>
            <person name="Page J.T."/>
            <person name="Roberts A.W."/>
            <person name="Romanel E."/>
            <person name="Sanders W.S."/>
            <person name="Szadkowski E."/>
            <person name="Tan X."/>
            <person name="Tang H."/>
            <person name="Xu C."/>
            <person name="Wang J."/>
            <person name="Wang Z."/>
            <person name="Zhang D."/>
            <person name="Zhang L."/>
            <person name="Ashrafi H."/>
            <person name="Bedon F."/>
            <person name="Bowers J.E."/>
            <person name="Brubaker C.L."/>
            <person name="Chee P.W."/>
            <person name="Das S."/>
            <person name="Gingle A.R."/>
            <person name="Haigler C.H."/>
            <person name="Harker D."/>
            <person name="Hoffmann L.V."/>
            <person name="Hovav R."/>
            <person name="Jones D.C."/>
            <person name="Lemke C."/>
            <person name="Mansoor S."/>
            <person name="ur Rahman M."/>
            <person name="Rainville L.N."/>
            <person name="Rambani A."/>
            <person name="Reddy U.K."/>
            <person name="Rong J.K."/>
            <person name="Saranga Y."/>
            <person name="Scheffler B.E."/>
            <person name="Scheffler J.A."/>
            <person name="Stelly D.M."/>
            <person name="Triplett B.A."/>
            <person name="Van Deynze A."/>
            <person name="Vaslin M.F."/>
            <person name="Waghmare V.N."/>
            <person name="Walford S.A."/>
            <person name="Wright R.J."/>
            <person name="Zaki E.A."/>
            <person name="Zhang T."/>
            <person name="Dennis E.S."/>
            <person name="Mayer K.F."/>
            <person name="Peterson D.G."/>
            <person name="Rokhsar D.S."/>
            <person name="Wang X."/>
            <person name="Schmutz J."/>
        </authorList>
    </citation>
    <scope>NUCLEOTIDE SEQUENCE [LARGE SCALE GENOMIC DNA]</scope>
</reference>
<gene>
    <name evidence="1" type="ORF">B456_002G091200</name>
</gene>
<dbReference type="AlphaFoldDB" id="A0A0D2NK72"/>